<feature type="region of interest" description="Disordered" evidence="1">
    <location>
        <begin position="117"/>
        <end position="196"/>
    </location>
</feature>
<keyword evidence="2" id="KW-0732">Signal</keyword>
<feature type="chain" id="PRO_5040460354" evidence="2">
    <location>
        <begin position="29"/>
        <end position="196"/>
    </location>
</feature>
<gene>
    <name evidence="3" type="ORF">BEMITA_LOCUS6585</name>
</gene>
<dbReference type="EMBL" id="OU963864">
    <property type="protein sequence ID" value="CAH0387587.1"/>
    <property type="molecule type" value="Genomic_DNA"/>
</dbReference>
<feature type="compositionally biased region" description="Polar residues" evidence="1">
    <location>
        <begin position="147"/>
        <end position="162"/>
    </location>
</feature>
<dbReference type="AlphaFoldDB" id="A0A9P0F4D3"/>
<evidence type="ECO:0000313" key="4">
    <source>
        <dbReference type="Proteomes" id="UP001152759"/>
    </source>
</evidence>
<organism evidence="3 4">
    <name type="scientific">Bemisia tabaci</name>
    <name type="common">Sweetpotato whitefly</name>
    <name type="synonym">Aleurodes tabaci</name>
    <dbReference type="NCBI Taxonomy" id="7038"/>
    <lineage>
        <taxon>Eukaryota</taxon>
        <taxon>Metazoa</taxon>
        <taxon>Ecdysozoa</taxon>
        <taxon>Arthropoda</taxon>
        <taxon>Hexapoda</taxon>
        <taxon>Insecta</taxon>
        <taxon>Pterygota</taxon>
        <taxon>Neoptera</taxon>
        <taxon>Paraneoptera</taxon>
        <taxon>Hemiptera</taxon>
        <taxon>Sternorrhyncha</taxon>
        <taxon>Aleyrodoidea</taxon>
        <taxon>Aleyrodidae</taxon>
        <taxon>Aleyrodinae</taxon>
        <taxon>Bemisia</taxon>
    </lineage>
</organism>
<keyword evidence="4" id="KW-1185">Reference proteome</keyword>
<evidence type="ECO:0000313" key="3">
    <source>
        <dbReference type="EMBL" id="CAH0387587.1"/>
    </source>
</evidence>
<feature type="compositionally biased region" description="Polar residues" evidence="1">
    <location>
        <begin position="184"/>
        <end position="196"/>
    </location>
</feature>
<reference evidence="3" key="1">
    <citation type="submission" date="2021-12" db="EMBL/GenBank/DDBJ databases">
        <authorList>
            <person name="King R."/>
        </authorList>
    </citation>
    <scope>NUCLEOTIDE SEQUENCE</scope>
</reference>
<accession>A0A9P0F4D3</accession>
<sequence length="196" mass="22545">MPLVILRSWLQSIVRFSICLMFLLNISAEHPSDQRNASDVFLKSLSDIVQELELRRMTSPIRCDESPDVREPFLYGDNLAARQEEHSHSHAEYHAGSISMLNRNDPFTKRSQFKEVKKFKRQLRNQSSGSRKQVSRKPKRMHAEFNLGSQNVLLSDNISPRNSSRDNKLSVNGNRSRKDVQVSKPPTLSRLQQGNT</sequence>
<proteinExistence type="predicted"/>
<evidence type="ECO:0000256" key="1">
    <source>
        <dbReference type="SAM" id="MobiDB-lite"/>
    </source>
</evidence>
<protein>
    <submittedName>
        <fullName evidence="3">Uncharacterized protein</fullName>
    </submittedName>
</protein>
<dbReference type="Proteomes" id="UP001152759">
    <property type="component" value="Chromosome 3"/>
</dbReference>
<feature type="non-terminal residue" evidence="3">
    <location>
        <position position="1"/>
    </location>
</feature>
<evidence type="ECO:0000256" key="2">
    <source>
        <dbReference type="SAM" id="SignalP"/>
    </source>
</evidence>
<feature type="signal peptide" evidence="2">
    <location>
        <begin position="1"/>
        <end position="28"/>
    </location>
</feature>
<name>A0A9P0F4D3_BEMTA</name>